<dbReference type="GO" id="GO:0004479">
    <property type="term" value="F:methionyl-tRNA formyltransferase activity"/>
    <property type="evidence" value="ECO:0007669"/>
    <property type="project" value="UniProtKB-EC"/>
</dbReference>
<evidence type="ECO:0000256" key="1">
    <source>
        <dbReference type="ARBA" id="ARBA00004173"/>
    </source>
</evidence>
<evidence type="ECO:0000256" key="8">
    <source>
        <dbReference type="ARBA" id="ARBA00023128"/>
    </source>
</evidence>
<dbReference type="PANTHER" id="PTHR11138:SF5">
    <property type="entry name" value="METHIONYL-TRNA FORMYLTRANSFERASE, MITOCHONDRIAL"/>
    <property type="match status" value="1"/>
</dbReference>
<dbReference type="Pfam" id="PF02911">
    <property type="entry name" value="Formyl_trans_C"/>
    <property type="match status" value="1"/>
</dbReference>
<evidence type="ECO:0000256" key="9">
    <source>
        <dbReference type="ARBA" id="ARBA00052555"/>
    </source>
</evidence>
<dbReference type="InterPro" id="IPR011034">
    <property type="entry name" value="Formyl_transferase-like_C_sf"/>
</dbReference>
<dbReference type="EC" id="2.1.2.9" evidence="3"/>
<dbReference type="Pfam" id="PF00551">
    <property type="entry name" value="Formyl_trans_N"/>
    <property type="match status" value="1"/>
</dbReference>
<keyword evidence="7" id="KW-0809">Transit peptide</keyword>
<dbReference type="InterPro" id="IPR002376">
    <property type="entry name" value="Formyl_transf_N"/>
</dbReference>
<evidence type="ECO:0000256" key="5">
    <source>
        <dbReference type="ARBA" id="ARBA00022679"/>
    </source>
</evidence>
<dbReference type="CDD" id="cd08646">
    <property type="entry name" value="FMT_core_Met-tRNA-FMT_N"/>
    <property type="match status" value="1"/>
</dbReference>
<comment type="similarity">
    <text evidence="2">Belongs to the Fmt family.</text>
</comment>
<evidence type="ECO:0000259" key="11">
    <source>
        <dbReference type="Pfam" id="PF00551"/>
    </source>
</evidence>
<dbReference type="OMA" id="GASPIHE"/>
<keyword evidence="8" id="KW-0496">Mitochondrion</keyword>
<dbReference type="AlphaFoldDB" id="A0A0L8H2A7"/>
<comment type="catalytic activity">
    <reaction evidence="9">
        <text>L-methionyl-tRNA(fMet) + (6R)-10-formyltetrahydrofolate = N-formyl-L-methionyl-tRNA(fMet) + (6S)-5,6,7,8-tetrahydrofolate + H(+)</text>
        <dbReference type="Rhea" id="RHEA:24380"/>
        <dbReference type="Rhea" id="RHEA-COMP:9952"/>
        <dbReference type="Rhea" id="RHEA-COMP:9953"/>
        <dbReference type="ChEBI" id="CHEBI:15378"/>
        <dbReference type="ChEBI" id="CHEBI:57453"/>
        <dbReference type="ChEBI" id="CHEBI:78530"/>
        <dbReference type="ChEBI" id="CHEBI:78844"/>
        <dbReference type="ChEBI" id="CHEBI:195366"/>
        <dbReference type="EC" id="2.1.2.9"/>
    </reaction>
    <physiologicalReaction direction="left-to-right" evidence="9">
        <dbReference type="Rhea" id="RHEA:24381"/>
    </physiologicalReaction>
</comment>
<evidence type="ECO:0000259" key="12">
    <source>
        <dbReference type="Pfam" id="PF02911"/>
    </source>
</evidence>
<evidence type="ECO:0000313" key="13">
    <source>
        <dbReference type="EMBL" id="KOF83396.1"/>
    </source>
</evidence>
<name>A0A0L8H2A7_OCTBM</name>
<dbReference type="InterPro" id="IPR036477">
    <property type="entry name" value="Formyl_transf_N_sf"/>
</dbReference>
<dbReference type="SUPFAM" id="SSF53328">
    <property type="entry name" value="Formyltransferase"/>
    <property type="match status" value="1"/>
</dbReference>
<sequence length="400" mass="45832">MNAANFSIRNSRYHLLDKNLGQLWPSLNTFCSKLFKSRINIGKLHESTKTSKTIRKKKPPWNILFFGSDAFSLETSKKLIDNMNTSPTPTVQSVEVVCKTTQCLVNNFSEENHLKLYSWPIAVMKNKYDLGVVVSFGCLIPGKIIRMFPHGILNVHASLLPRWRGAAPIIHTILNGDTVTGVSVMKIRPKQFDIGSILNTKSVPVPQACTSMQLQTLLATEAAELLLHTLSQIPFHEDQEKEQEQANVTYAHKPTKEMMYINWAEQTCDMIDRQYRAFHERVYLKTIWDCKVVKLLDMVDNETAKEYHVNLLLKQKLSVNSSDDVHPGTVLHYKKANCLMIKCVNGWVAFRRIIKGKTMTAQEFQNGFLCKVPANKICKFDSQKNYLYDDIYNKKRTIRS</sequence>
<comment type="subcellular location">
    <subcellularLocation>
        <location evidence="1">Mitochondrion</location>
    </subcellularLocation>
</comment>
<dbReference type="Gene3D" id="3.40.50.12230">
    <property type="match status" value="1"/>
</dbReference>
<dbReference type="PANTHER" id="PTHR11138">
    <property type="entry name" value="METHIONYL-TRNA FORMYLTRANSFERASE"/>
    <property type="match status" value="1"/>
</dbReference>
<gene>
    <name evidence="13" type="ORF">OCBIM_22023914mg</name>
</gene>
<evidence type="ECO:0000256" key="2">
    <source>
        <dbReference type="ARBA" id="ARBA00010699"/>
    </source>
</evidence>
<evidence type="ECO:0000256" key="10">
    <source>
        <dbReference type="ARBA" id="ARBA00057846"/>
    </source>
</evidence>
<evidence type="ECO:0000256" key="6">
    <source>
        <dbReference type="ARBA" id="ARBA00022917"/>
    </source>
</evidence>
<comment type="function">
    <text evidence="10">Methionyl-tRNA formyltransferase that formylates methionyl-tRNA in mitochondria and is crucial for translation initiation.</text>
</comment>
<dbReference type="SUPFAM" id="SSF50486">
    <property type="entry name" value="FMT C-terminal domain-like"/>
    <property type="match status" value="1"/>
</dbReference>
<evidence type="ECO:0000256" key="4">
    <source>
        <dbReference type="ARBA" id="ARBA00014185"/>
    </source>
</evidence>
<proteinExistence type="inferred from homology"/>
<keyword evidence="5" id="KW-0808">Transferase</keyword>
<feature type="domain" description="Formyl transferase C-terminal" evidence="12">
    <location>
        <begin position="255"/>
        <end position="368"/>
    </location>
</feature>
<dbReference type="STRING" id="37653.A0A0L8H2A7"/>
<evidence type="ECO:0000256" key="3">
    <source>
        <dbReference type="ARBA" id="ARBA00012261"/>
    </source>
</evidence>
<protein>
    <recommendedName>
        <fullName evidence="4">Methionyl-tRNA formyltransferase, mitochondrial</fullName>
        <ecNumber evidence="3">2.1.2.9</ecNumber>
    </recommendedName>
</protein>
<dbReference type="OrthoDB" id="10268103at2759"/>
<keyword evidence="6" id="KW-0648">Protein biosynthesis</keyword>
<dbReference type="InterPro" id="IPR005793">
    <property type="entry name" value="Formyl_trans_C"/>
</dbReference>
<feature type="domain" description="Formyl transferase N-terminal" evidence="11">
    <location>
        <begin position="124"/>
        <end position="228"/>
    </location>
</feature>
<dbReference type="GO" id="GO:0005739">
    <property type="term" value="C:mitochondrion"/>
    <property type="evidence" value="ECO:0007669"/>
    <property type="project" value="UniProtKB-SubCell"/>
</dbReference>
<dbReference type="FunFam" id="3.40.50.12230:FF:000003">
    <property type="entry name" value="methionyl-tRNA formyltransferase, mitochondrial"/>
    <property type="match status" value="1"/>
</dbReference>
<reference evidence="13" key="1">
    <citation type="submission" date="2015-07" db="EMBL/GenBank/DDBJ databases">
        <title>MeaNS - Measles Nucleotide Surveillance Program.</title>
        <authorList>
            <person name="Tran T."/>
            <person name="Druce J."/>
        </authorList>
    </citation>
    <scope>NUCLEOTIDE SEQUENCE</scope>
    <source>
        <strain evidence="13">UCB-OBI-ISO-001</strain>
        <tissue evidence="13">Gonad</tissue>
    </source>
</reference>
<organism evidence="13">
    <name type="scientific">Octopus bimaculoides</name>
    <name type="common">California two-spotted octopus</name>
    <dbReference type="NCBI Taxonomy" id="37653"/>
    <lineage>
        <taxon>Eukaryota</taxon>
        <taxon>Metazoa</taxon>
        <taxon>Spiralia</taxon>
        <taxon>Lophotrochozoa</taxon>
        <taxon>Mollusca</taxon>
        <taxon>Cephalopoda</taxon>
        <taxon>Coleoidea</taxon>
        <taxon>Octopodiformes</taxon>
        <taxon>Octopoda</taxon>
        <taxon>Incirrata</taxon>
        <taxon>Octopodidae</taxon>
        <taxon>Octopus</taxon>
    </lineage>
</organism>
<dbReference type="NCBIfam" id="TIGR00460">
    <property type="entry name" value="fmt"/>
    <property type="match status" value="1"/>
</dbReference>
<accession>A0A0L8H2A7</accession>
<evidence type="ECO:0000256" key="7">
    <source>
        <dbReference type="ARBA" id="ARBA00022946"/>
    </source>
</evidence>
<dbReference type="InterPro" id="IPR041711">
    <property type="entry name" value="Met-tRNA-FMT_N"/>
</dbReference>
<dbReference type="EMBL" id="KQ419499">
    <property type="protein sequence ID" value="KOF83396.1"/>
    <property type="molecule type" value="Genomic_DNA"/>
</dbReference>
<dbReference type="InterPro" id="IPR005794">
    <property type="entry name" value="Fmt"/>
</dbReference>